<feature type="compositionally biased region" description="Basic residues" evidence="1">
    <location>
        <begin position="407"/>
        <end position="418"/>
    </location>
</feature>
<feature type="compositionally biased region" description="Low complexity" evidence="1">
    <location>
        <begin position="372"/>
        <end position="393"/>
    </location>
</feature>
<feature type="compositionally biased region" description="Basic and acidic residues" evidence="1">
    <location>
        <begin position="30"/>
        <end position="64"/>
    </location>
</feature>
<dbReference type="HOGENOM" id="CLU_263918_0_0_1"/>
<feature type="compositionally biased region" description="Low complexity" evidence="1">
    <location>
        <begin position="1020"/>
        <end position="1038"/>
    </location>
</feature>
<feature type="compositionally biased region" description="Polar residues" evidence="1">
    <location>
        <begin position="1106"/>
        <end position="1115"/>
    </location>
</feature>
<evidence type="ECO:0000313" key="2">
    <source>
        <dbReference type="EMBL" id="KDQ17756.1"/>
    </source>
</evidence>
<feature type="region of interest" description="Disordered" evidence="1">
    <location>
        <begin position="921"/>
        <end position="1228"/>
    </location>
</feature>
<feature type="compositionally biased region" description="Low complexity" evidence="1">
    <location>
        <begin position="299"/>
        <end position="319"/>
    </location>
</feature>
<feature type="compositionally biased region" description="Low complexity" evidence="1">
    <location>
        <begin position="661"/>
        <end position="674"/>
    </location>
</feature>
<feature type="region of interest" description="Disordered" evidence="1">
    <location>
        <begin position="1249"/>
        <end position="1271"/>
    </location>
</feature>
<feature type="compositionally biased region" description="Pro residues" evidence="1">
    <location>
        <begin position="1049"/>
        <end position="1065"/>
    </location>
</feature>
<feature type="compositionally biased region" description="Polar residues" evidence="1">
    <location>
        <begin position="501"/>
        <end position="511"/>
    </location>
</feature>
<feature type="compositionally biased region" description="Low complexity" evidence="1">
    <location>
        <begin position="691"/>
        <end position="705"/>
    </location>
</feature>
<protein>
    <submittedName>
        <fullName evidence="2">Uncharacterized protein</fullName>
    </submittedName>
</protein>
<feature type="compositionally biased region" description="Polar residues" evidence="1">
    <location>
        <begin position="990"/>
        <end position="1007"/>
    </location>
</feature>
<feature type="region of interest" description="Disordered" evidence="1">
    <location>
        <begin position="593"/>
        <end position="823"/>
    </location>
</feature>
<feature type="compositionally biased region" description="Low complexity" evidence="1">
    <location>
        <begin position="531"/>
        <end position="557"/>
    </location>
</feature>
<feature type="region of interest" description="Disordered" evidence="1">
    <location>
        <begin position="1"/>
        <end position="69"/>
    </location>
</feature>
<reference evidence="3" key="1">
    <citation type="journal article" date="2014" name="Proc. Natl. Acad. Sci. U.S.A.">
        <title>Extensive sampling of basidiomycete genomes demonstrates inadequacy of the white-rot/brown-rot paradigm for wood decay fungi.</title>
        <authorList>
            <person name="Riley R."/>
            <person name="Salamov A.A."/>
            <person name="Brown D.W."/>
            <person name="Nagy L.G."/>
            <person name="Floudas D."/>
            <person name="Held B.W."/>
            <person name="Levasseur A."/>
            <person name="Lombard V."/>
            <person name="Morin E."/>
            <person name="Otillar R."/>
            <person name="Lindquist E.A."/>
            <person name="Sun H."/>
            <person name="LaButti K.M."/>
            <person name="Schmutz J."/>
            <person name="Jabbour D."/>
            <person name="Luo H."/>
            <person name="Baker S.E."/>
            <person name="Pisabarro A.G."/>
            <person name="Walton J.D."/>
            <person name="Blanchette R.A."/>
            <person name="Henrissat B."/>
            <person name="Martin F."/>
            <person name="Cullen D."/>
            <person name="Hibbett D.S."/>
            <person name="Grigoriev I.V."/>
        </authorList>
    </citation>
    <scope>NUCLEOTIDE SEQUENCE [LARGE SCALE GENOMIC DNA]</scope>
    <source>
        <strain evidence="3">FD-172 SS1</strain>
    </source>
</reference>
<accession>A0A067N1V5</accession>
<feature type="compositionally biased region" description="Polar residues" evidence="1">
    <location>
        <begin position="969"/>
        <end position="982"/>
    </location>
</feature>
<feature type="compositionally biased region" description="Low complexity" evidence="1">
    <location>
        <begin position="16"/>
        <end position="29"/>
    </location>
</feature>
<dbReference type="InParanoid" id="A0A067N1V5"/>
<feature type="compositionally biased region" description="Low complexity" evidence="1">
    <location>
        <begin position="419"/>
        <end position="443"/>
    </location>
</feature>
<feature type="compositionally biased region" description="Low complexity" evidence="1">
    <location>
        <begin position="606"/>
        <end position="647"/>
    </location>
</feature>
<feature type="compositionally biased region" description="Low complexity" evidence="1">
    <location>
        <begin position="1070"/>
        <end position="1104"/>
    </location>
</feature>
<feature type="region of interest" description="Disordered" evidence="1">
    <location>
        <begin position="97"/>
        <end position="179"/>
    </location>
</feature>
<proteinExistence type="predicted"/>
<feature type="compositionally biased region" description="Polar residues" evidence="1">
    <location>
        <begin position="675"/>
        <end position="690"/>
    </location>
</feature>
<feature type="region of interest" description="Disordered" evidence="1">
    <location>
        <begin position="268"/>
        <end position="558"/>
    </location>
</feature>
<feature type="compositionally biased region" description="Low complexity" evidence="1">
    <location>
        <begin position="104"/>
        <end position="120"/>
    </location>
</feature>
<dbReference type="AlphaFoldDB" id="A0A067N1V5"/>
<feature type="compositionally biased region" description="Pro residues" evidence="1">
    <location>
        <begin position="1146"/>
        <end position="1175"/>
    </location>
</feature>
<feature type="compositionally biased region" description="Polar residues" evidence="1">
    <location>
        <begin position="1"/>
        <end position="10"/>
    </location>
</feature>
<sequence length="1271" mass="131031">MSTPAPTSWWSRRGSKQSSASRKSLSSAKHALDDADDRFDTVRPEKSGARAHTHTHDSSRHAAEHNNGSRLGALATAFGWRAKRTLDTRYQFPPQIDTTIARLTTPTSTSSASSYSNPRTPELDPEPPSKLSMQHSVFAASDDPFASSTPFKPDPPSVLAHARRHSTSARSSFESTPSQKSAMSSHFFCHPAVSSAKDKFACNDLSTLDIHETHFVAPESTYDRNRLARAKSARRSSELIPPSQAKLLQSAGMVPSLLSDSAYDSVSTERKHGRKRSIKVSLTGKGKHQVLELKDSLVPASSTPTSTSASYATYAQSQAKPPRSRAKSPVSYPHGPDTLPYPQSGTRKPPDHSSPAPLHSVSGIPPPRTRLKSSMSSKASSSTPSSPIGTSSAPKVASILSSLAPQPHRRSAPSKKYSKGSTSSTGVGSGMSHSSISFSSLASVPAPSGSGNVPRPLLPRDHSSNSNSGSSVSGRSGGSPLRLSRSSSRARKGSDAASDANTHYSTSTSAGSKILFSSGKSSLKQRERVDSVTSSISLSSVRSGVSTGHNHNNHNGHLVASPVSVASMESHILRKQRSLASLPAPPVPPLRHYSSFTPPLPVPLQPAGSSASGSSPSSHSNSNANSHSHSNPNSYSHSNSHSHSSPGPGFGFGGGDDPRRPSVSSQSPSIGSISLTRKASSGQKQRQASTSSHRPSSGNRPSSSGNGNGNGSGNNSSRPGSASKDGAVTRIPLAPLPFPLPPSHSSHSSHVHSPLTPSSSSAASGSGMGGGGSSQPSPSPRPAANSKLRIFRPRAATVNDDSDARSMKSGYSHSAADRDGGETSLPLSSLSSLAGFPFSLSLPGSNGLSFWDESMTTIGMMAKVNGNSGGGGGGGMEGGMGSPSRTEFIQHIVPPAELMKMDMDEPMGVGDDVNGLWGVGQPVSSSSMVEHAHAHSHGHGHGQQQGYSGYKPSLSGLTTPTRRKAIPSSGINPSATSGSNSVDPHVIPSPASSTSSQLFPTGSSPLVSSRSAGGGGGSTTAGMGSNSSASMGMGMSGNQLSIISAMPTSSPPPSPLTSLPPPPRSRLPRLRSASGLSLPPSRSTTTTSASASPSVPSSLPMPKSFGTYSGGTFSKSDLAGVSGALTPKGLSPATSRSRLPSLASRPPQPPPPTNPAPPSPPSPSSPPSPLSPPSPRSQHSHLSHVSGSPTHVLRRTAPPPTAPPSDLDTDSGRTIRGKPLVVAPRRRPSFLDIDDDADVECESDLGRSFLDFGSRRSNSIDTLGGSEGGEW</sequence>
<name>A0A067N1V5_BOTB1</name>
<evidence type="ECO:0000256" key="1">
    <source>
        <dbReference type="SAM" id="MobiDB-lite"/>
    </source>
</evidence>
<feature type="compositionally biased region" description="Low complexity" evidence="1">
    <location>
        <begin position="1134"/>
        <end position="1145"/>
    </location>
</feature>
<evidence type="ECO:0000313" key="3">
    <source>
        <dbReference type="Proteomes" id="UP000027195"/>
    </source>
</evidence>
<dbReference type="EMBL" id="KL198023">
    <property type="protein sequence ID" value="KDQ17756.1"/>
    <property type="molecule type" value="Genomic_DNA"/>
</dbReference>
<gene>
    <name evidence="2" type="ORF">BOTBODRAFT_172183</name>
</gene>
<dbReference type="Proteomes" id="UP000027195">
    <property type="component" value="Unassembled WGS sequence"/>
</dbReference>
<feature type="compositionally biased region" description="Low complexity" evidence="1">
    <location>
        <begin position="464"/>
        <end position="487"/>
    </location>
</feature>
<keyword evidence="3" id="KW-1185">Reference proteome</keyword>
<feature type="compositionally biased region" description="Low complexity" evidence="1">
    <location>
        <begin position="743"/>
        <end position="765"/>
    </location>
</feature>
<organism evidence="2 3">
    <name type="scientific">Botryobasidium botryosum (strain FD-172 SS1)</name>
    <dbReference type="NCBI Taxonomy" id="930990"/>
    <lineage>
        <taxon>Eukaryota</taxon>
        <taxon>Fungi</taxon>
        <taxon>Dikarya</taxon>
        <taxon>Basidiomycota</taxon>
        <taxon>Agaricomycotina</taxon>
        <taxon>Agaricomycetes</taxon>
        <taxon>Cantharellales</taxon>
        <taxon>Botryobasidiaceae</taxon>
        <taxon>Botryobasidium</taxon>
    </lineage>
</organism>